<dbReference type="EMBL" id="VSSQ01001112">
    <property type="protein sequence ID" value="MPM05222.1"/>
    <property type="molecule type" value="Genomic_DNA"/>
</dbReference>
<feature type="transmembrane region" description="Helical" evidence="6">
    <location>
        <begin position="193"/>
        <end position="213"/>
    </location>
</feature>
<feature type="transmembrane region" description="Helical" evidence="6">
    <location>
        <begin position="93"/>
        <end position="115"/>
    </location>
</feature>
<sequence length="543" mass="57377">MLPLPREVDTKNTFFGGAAILAAGIAVVKLIGALYKIPIGNILGDEGNGHFSNAYIIYNLLLMVSTAGLPIALSKTISEANTQGRRNQVHRIFNVALVAFCLLGLVSFLVMYLFAGSLSEFQGDGSAIYAVRALAPACLIVCVISAFRGYAQGHSNMVPTSISQIIEALGKLVIGVALAWYLMKIGAGSAKAAAGAIFGVTTGAGISLVFLIFDHISRRRREERLSHDEPDSRGAILRRLLIIAIPITIGASVVPVTSWLDTYQVQNILRDVLHAQSAGWYLDNKVTDPVVAMYGAYQKAMNVFNLPSSFMVALTASIIPAISACCARKDKKGAGQIAESSLRVGIMLACPAGVGLFVLASPIMMLLYPGTDHTVADPCMAVLGIASIFVCIMFLCNAILQASGFVNLPIVVMAAGCAAKLIVNNFLVQMEGVGITGAPVGTLVCYFLIAVLELVIIKRVIPFPPKYSLVFLKPLAASIVMGGTVWAIYGLLSRFLGNTLSTIGAIGAGGLVYVILIVASRAISRADLMLMPKGEKIAKILGL</sequence>
<accession>A0A644WN18</accession>
<feature type="transmembrane region" description="Helical" evidence="6">
    <location>
        <begin position="55"/>
        <end position="73"/>
    </location>
</feature>
<dbReference type="InterPro" id="IPR002797">
    <property type="entry name" value="Polysacc_synth"/>
</dbReference>
<feature type="transmembrane region" description="Helical" evidence="6">
    <location>
        <begin position="435"/>
        <end position="457"/>
    </location>
</feature>
<feature type="transmembrane region" description="Helical" evidence="6">
    <location>
        <begin position="309"/>
        <end position="327"/>
    </location>
</feature>
<feature type="transmembrane region" description="Helical" evidence="6">
    <location>
        <begin position="12"/>
        <end position="35"/>
    </location>
</feature>
<feature type="transmembrane region" description="Helical" evidence="6">
    <location>
        <begin position="168"/>
        <end position="187"/>
    </location>
</feature>
<evidence type="ECO:0000256" key="5">
    <source>
        <dbReference type="ARBA" id="ARBA00023136"/>
    </source>
</evidence>
<evidence type="ECO:0000256" key="6">
    <source>
        <dbReference type="SAM" id="Phobius"/>
    </source>
</evidence>
<keyword evidence="4 6" id="KW-1133">Transmembrane helix</keyword>
<feature type="transmembrane region" description="Helical" evidence="6">
    <location>
        <begin position="127"/>
        <end position="147"/>
    </location>
</feature>
<feature type="transmembrane region" description="Helical" evidence="6">
    <location>
        <begin position="380"/>
        <end position="400"/>
    </location>
</feature>
<proteinExistence type="predicted"/>
<comment type="caution">
    <text evidence="7">The sequence shown here is derived from an EMBL/GenBank/DDBJ whole genome shotgun (WGS) entry which is preliminary data.</text>
</comment>
<keyword evidence="3 6" id="KW-0812">Transmembrane</keyword>
<evidence type="ECO:0000256" key="4">
    <source>
        <dbReference type="ARBA" id="ARBA00022989"/>
    </source>
</evidence>
<organism evidence="7">
    <name type="scientific">bioreactor metagenome</name>
    <dbReference type="NCBI Taxonomy" id="1076179"/>
    <lineage>
        <taxon>unclassified sequences</taxon>
        <taxon>metagenomes</taxon>
        <taxon>ecological metagenomes</taxon>
    </lineage>
</organism>
<evidence type="ECO:0000313" key="7">
    <source>
        <dbReference type="EMBL" id="MPM05222.1"/>
    </source>
</evidence>
<keyword evidence="5 6" id="KW-0472">Membrane</keyword>
<dbReference type="AlphaFoldDB" id="A0A644WN18"/>
<feature type="transmembrane region" description="Helical" evidence="6">
    <location>
        <begin position="469"/>
        <end position="489"/>
    </location>
</feature>
<reference evidence="7" key="1">
    <citation type="submission" date="2019-08" db="EMBL/GenBank/DDBJ databases">
        <authorList>
            <person name="Kucharzyk K."/>
            <person name="Murdoch R.W."/>
            <person name="Higgins S."/>
            <person name="Loffler F."/>
        </authorList>
    </citation>
    <scope>NUCLEOTIDE SEQUENCE</scope>
</reference>
<feature type="transmembrane region" description="Helical" evidence="6">
    <location>
        <begin position="501"/>
        <end position="523"/>
    </location>
</feature>
<dbReference type="PANTHER" id="PTHR30250">
    <property type="entry name" value="PST FAMILY PREDICTED COLANIC ACID TRANSPORTER"/>
    <property type="match status" value="1"/>
</dbReference>
<feature type="transmembrane region" description="Helical" evidence="6">
    <location>
        <begin position="348"/>
        <end position="368"/>
    </location>
</feature>
<evidence type="ECO:0000256" key="3">
    <source>
        <dbReference type="ARBA" id="ARBA00022692"/>
    </source>
</evidence>
<comment type="subcellular location">
    <subcellularLocation>
        <location evidence="1">Cell membrane</location>
        <topology evidence="1">Multi-pass membrane protein</topology>
    </subcellularLocation>
</comment>
<evidence type="ECO:0000256" key="2">
    <source>
        <dbReference type="ARBA" id="ARBA00022475"/>
    </source>
</evidence>
<feature type="transmembrane region" description="Helical" evidence="6">
    <location>
        <begin position="240"/>
        <end position="260"/>
    </location>
</feature>
<dbReference type="InterPro" id="IPR050833">
    <property type="entry name" value="Poly_Biosynth_Transport"/>
</dbReference>
<name>A0A644WN18_9ZZZZ</name>
<protein>
    <submittedName>
        <fullName evidence="7">Stage V sporulation protein B</fullName>
    </submittedName>
</protein>
<dbReference type="GO" id="GO:0005886">
    <property type="term" value="C:plasma membrane"/>
    <property type="evidence" value="ECO:0007669"/>
    <property type="project" value="UniProtKB-SubCell"/>
</dbReference>
<keyword evidence="2" id="KW-1003">Cell membrane</keyword>
<feature type="transmembrane region" description="Helical" evidence="6">
    <location>
        <begin position="405"/>
        <end position="423"/>
    </location>
</feature>
<evidence type="ECO:0000256" key="1">
    <source>
        <dbReference type="ARBA" id="ARBA00004651"/>
    </source>
</evidence>
<dbReference type="PANTHER" id="PTHR30250:SF21">
    <property type="entry name" value="LIPID II FLIPPASE MURJ"/>
    <property type="match status" value="1"/>
</dbReference>
<dbReference type="Pfam" id="PF01943">
    <property type="entry name" value="Polysacc_synt"/>
    <property type="match status" value="1"/>
</dbReference>
<gene>
    <name evidence="7" type="primary">spoVB_5</name>
    <name evidence="7" type="ORF">SDC9_51510</name>
</gene>
<dbReference type="PIRSF" id="PIRSF038958">
    <property type="entry name" value="PG_synth_SpoVB"/>
    <property type="match status" value="1"/>
</dbReference>
<dbReference type="CDD" id="cd13124">
    <property type="entry name" value="MATE_SpoVB_like"/>
    <property type="match status" value="1"/>
</dbReference>
<dbReference type="InterPro" id="IPR024923">
    <property type="entry name" value="PG_synth_SpoVB"/>
</dbReference>